<evidence type="ECO:0000256" key="6">
    <source>
        <dbReference type="ARBA" id="ARBA00022679"/>
    </source>
</evidence>
<comment type="subcellular location">
    <subcellularLocation>
        <location evidence="2">Cell membrane</location>
        <topology evidence="2">Multi-pass membrane protein</topology>
    </subcellularLocation>
</comment>
<dbReference type="Gene3D" id="3.30.565.10">
    <property type="entry name" value="Histidine kinase-like ATPase, C-terminal domain"/>
    <property type="match status" value="1"/>
</dbReference>
<reference evidence="17" key="1">
    <citation type="submission" date="2012-06" db="EMBL/GenBank/DDBJ databases">
        <title>Complete sequence of chromosome of Desulfomonile tiedjei DSM 6799.</title>
        <authorList>
            <person name="Lucas S."/>
            <person name="Copeland A."/>
            <person name="Lapidus A."/>
            <person name="Glavina del Rio T."/>
            <person name="Dalin E."/>
            <person name="Tice H."/>
            <person name="Bruce D."/>
            <person name="Goodwin L."/>
            <person name="Pitluck S."/>
            <person name="Peters L."/>
            <person name="Ovchinnikova G."/>
            <person name="Zeytun A."/>
            <person name="Lu M."/>
            <person name="Kyrpides N."/>
            <person name="Mavromatis K."/>
            <person name="Ivanova N."/>
            <person name="Brettin T."/>
            <person name="Detter J.C."/>
            <person name="Han C."/>
            <person name="Larimer F."/>
            <person name="Land M."/>
            <person name="Hauser L."/>
            <person name="Markowitz V."/>
            <person name="Cheng J.-F."/>
            <person name="Hugenholtz P."/>
            <person name="Woyke T."/>
            <person name="Wu D."/>
            <person name="Spring S."/>
            <person name="Schroeder M."/>
            <person name="Brambilla E."/>
            <person name="Klenk H.-P."/>
            <person name="Eisen J.A."/>
        </authorList>
    </citation>
    <scope>NUCLEOTIDE SEQUENCE [LARGE SCALE GENOMIC DNA]</scope>
    <source>
        <strain evidence="17">ATCC 49306 / DSM 6799 / DCB-1</strain>
    </source>
</reference>
<dbReference type="SMART" id="SM00387">
    <property type="entry name" value="HATPase_c"/>
    <property type="match status" value="1"/>
</dbReference>
<dbReference type="GO" id="GO:0005524">
    <property type="term" value="F:ATP binding"/>
    <property type="evidence" value="ECO:0007669"/>
    <property type="project" value="UniProtKB-KW"/>
</dbReference>
<dbReference type="AlphaFoldDB" id="I4CBN9"/>
<keyword evidence="10" id="KW-0067">ATP-binding</keyword>
<keyword evidence="12" id="KW-0902">Two-component regulatory system</keyword>
<dbReference type="eggNOG" id="COG4191">
    <property type="taxonomic scope" value="Bacteria"/>
</dbReference>
<dbReference type="InterPro" id="IPR004358">
    <property type="entry name" value="Sig_transdc_His_kin-like_C"/>
</dbReference>
<dbReference type="InterPro" id="IPR033479">
    <property type="entry name" value="dCache_1"/>
</dbReference>
<feature type="domain" description="Histidine kinase" evidence="15">
    <location>
        <begin position="341"/>
        <end position="559"/>
    </location>
</feature>
<protein>
    <recommendedName>
        <fullName evidence="3">histidine kinase</fullName>
        <ecNumber evidence="3">2.7.13.3</ecNumber>
    </recommendedName>
</protein>
<evidence type="ECO:0000256" key="13">
    <source>
        <dbReference type="ARBA" id="ARBA00023136"/>
    </source>
</evidence>
<keyword evidence="9 16" id="KW-0418">Kinase</keyword>
<name>I4CBN9_DESTA</name>
<dbReference type="Pfam" id="PF02518">
    <property type="entry name" value="HATPase_c"/>
    <property type="match status" value="1"/>
</dbReference>
<dbReference type="KEGG" id="dti:Desti_4347"/>
<dbReference type="SUPFAM" id="SSF47384">
    <property type="entry name" value="Homodimeric domain of signal transducing histidine kinase"/>
    <property type="match status" value="1"/>
</dbReference>
<dbReference type="Pfam" id="PF02743">
    <property type="entry name" value="dCache_1"/>
    <property type="match status" value="1"/>
</dbReference>
<evidence type="ECO:0000256" key="7">
    <source>
        <dbReference type="ARBA" id="ARBA00022692"/>
    </source>
</evidence>
<evidence type="ECO:0000256" key="8">
    <source>
        <dbReference type="ARBA" id="ARBA00022741"/>
    </source>
</evidence>
<proteinExistence type="predicted"/>
<dbReference type="Proteomes" id="UP000006055">
    <property type="component" value="Chromosome"/>
</dbReference>
<evidence type="ECO:0000256" key="11">
    <source>
        <dbReference type="ARBA" id="ARBA00022989"/>
    </source>
</evidence>
<dbReference type="InterPro" id="IPR003661">
    <property type="entry name" value="HisK_dim/P_dom"/>
</dbReference>
<evidence type="ECO:0000256" key="1">
    <source>
        <dbReference type="ARBA" id="ARBA00000085"/>
    </source>
</evidence>
<keyword evidence="17" id="KW-1185">Reference proteome</keyword>
<evidence type="ECO:0000256" key="3">
    <source>
        <dbReference type="ARBA" id="ARBA00012438"/>
    </source>
</evidence>
<keyword evidence="4" id="KW-1003">Cell membrane</keyword>
<evidence type="ECO:0000256" key="5">
    <source>
        <dbReference type="ARBA" id="ARBA00022553"/>
    </source>
</evidence>
<dbReference type="EC" id="2.7.13.3" evidence="3"/>
<dbReference type="Pfam" id="PF00512">
    <property type="entry name" value="HisKA"/>
    <property type="match status" value="1"/>
</dbReference>
<dbReference type="SMART" id="SM00388">
    <property type="entry name" value="HisKA"/>
    <property type="match status" value="1"/>
</dbReference>
<dbReference type="GO" id="GO:0005886">
    <property type="term" value="C:plasma membrane"/>
    <property type="evidence" value="ECO:0007669"/>
    <property type="project" value="UniProtKB-SubCell"/>
</dbReference>
<dbReference type="PANTHER" id="PTHR43065:SF46">
    <property type="entry name" value="C4-DICARBOXYLATE TRANSPORT SENSOR PROTEIN DCTB"/>
    <property type="match status" value="1"/>
</dbReference>
<evidence type="ECO:0000256" key="14">
    <source>
        <dbReference type="SAM" id="Phobius"/>
    </source>
</evidence>
<evidence type="ECO:0000256" key="2">
    <source>
        <dbReference type="ARBA" id="ARBA00004651"/>
    </source>
</evidence>
<evidence type="ECO:0000313" key="17">
    <source>
        <dbReference type="Proteomes" id="UP000006055"/>
    </source>
</evidence>
<comment type="catalytic activity">
    <reaction evidence="1">
        <text>ATP + protein L-histidine = ADP + protein N-phospho-L-histidine.</text>
        <dbReference type="EC" id="2.7.13.3"/>
    </reaction>
</comment>
<evidence type="ECO:0000256" key="4">
    <source>
        <dbReference type="ARBA" id="ARBA00022475"/>
    </source>
</evidence>
<feature type="transmembrane region" description="Helical" evidence="14">
    <location>
        <begin position="285"/>
        <end position="304"/>
    </location>
</feature>
<evidence type="ECO:0000313" key="16">
    <source>
        <dbReference type="EMBL" id="AFM26980.1"/>
    </source>
</evidence>
<sequence length="559" mass="62715">MNDDQNQHYYKSLTRRIIVTMVVVSIIPLLLISGTIRYFFQVSYQEKVQDHLKVLIKKHRQNIDTFLNEKLANIKELSESYTFEQLSNEAVLAERLKVLQEVYGRSFVDLGVVNEEGIQIAYAGPFRLRLADYSKAPWFNAALKNETYISDVFPGKRGIPHFIVTVLNNYAGKKWILRATVDFDSFNSLVENLRMGETGFAFILNRKGELQTKPRTEIVASTEPYASFLTSNEAVGEDVLLTEMPGKSGQEVIYVLSRLKNGDWILAFQQTAEDAYSALYTARRIALVIFALGVLCIVAVAVILTRRVVMRIMTADKEKQMLNERVIEAGKLASLGELAAGIAHEINNPVAVMVEEAGWIQDLLEEEDLKDSKNLEEFKQSLKQIRVQGVRCKEITHKLLSFARKTDPRPRDVQLNELVDEVVNLCQQRARYATVKINTELDPQLPQVHASPTEMQQVIMNLINNSLDAIDGRGGVVEVKTSTKDDYVVLEVADNGPGIPEAYLPRIFDPFFTTKPVGKGTGLGLSICYGIITKMGGKISVSSAIEMGTTFHIRIPIHG</sequence>
<keyword evidence="13 14" id="KW-0472">Membrane</keyword>
<evidence type="ECO:0000259" key="15">
    <source>
        <dbReference type="PROSITE" id="PS50109"/>
    </source>
</evidence>
<feature type="transmembrane region" description="Helical" evidence="14">
    <location>
        <begin position="17"/>
        <end position="40"/>
    </location>
</feature>
<gene>
    <name evidence="16" type="ordered locus">Desti_4347</name>
</gene>
<dbReference type="Gene3D" id="1.10.287.130">
    <property type="match status" value="1"/>
</dbReference>
<dbReference type="InterPro" id="IPR003594">
    <property type="entry name" value="HATPase_dom"/>
</dbReference>
<accession>I4CBN9</accession>
<dbReference type="InterPro" id="IPR036890">
    <property type="entry name" value="HATPase_C_sf"/>
</dbReference>
<dbReference type="PANTHER" id="PTHR43065">
    <property type="entry name" value="SENSOR HISTIDINE KINASE"/>
    <property type="match status" value="1"/>
</dbReference>
<dbReference type="SUPFAM" id="SSF55874">
    <property type="entry name" value="ATPase domain of HSP90 chaperone/DNA topoisomerase II/histidine kinase"/>
    <property type="match status" value="1"/>
</dbReference>
<dbReference type="CDD" id="cd00082">
    <property type="entry name" value="HisKA"/>
    <property type="match status" value="1"/>
</dbReference>
<dbReference type="STRING" id="706587.Desti_4347"/>
<keyword evidence="8" id="KW-0547">Nucleotide-binding</keyword>
<organism evidence="16 17">
    <name type="scientific">Desulfomonile tiedjei (strain ATCC 49306 / DSM 6799 / DCB-1)</name>
    <dbReference type="NCBI Taxonomy" id="706587"/>
    <lineage>
        <taxon>Bacteria</taxon>
        <taxon>Pseudomonadati</taxon>
        <taxon>Thermodesulfobacteriota</taxon>
        <taxon>Desulfomonilia</taxon>
        <taxon>Desulfomonilales</taxon>
        <taxon>Desulfomonilaceae</taxon>
        <taxon>Desulfomonile</taxon>
    </lineage>
</organism>
<dbReference type="PRINTS" id="PR00344">
    <property type="entry name" value="BCTRLSENSOR"/>
</dbReference>
<evidence type="ECO:0000256" key="9">
    <source>
        <dbReference type="ARBA" id="ARBA00022777"/>
    </source>
</evidence>
<keyword evidence="7 14" id="KW-0812">Transmembrane</keyword>
<keyword evidence="11 14" id="KW-1133">Transmembrane helix</keyword>
<dbReference type="RefSeq" id="WP_014812099.1">
    <property type="nucleotide sequence ID" value="NC_018025.1"/>
</dbReference>
<dbReference type="PROSITE" id="PS50109">
    <property type="entry name" value="HIS_KIN"/>
    <property type="match status" value="1"/>
</dbReference>
<dbReference type="GO" id="GO:0000155">
    <property type="term" value="F:phosphorelay sensor kinase activity"/>
    <property type="evidence" value="ECO:0007669"/>
    <property type="project" value="InterPro"/>
</dbReference>
<dbReference type="HOGENOM" id="CLU_023166_1_0_7"/>
<keyword evidence="5" id="KW-0597">Phosphoprotein</keyword>
<dbReference type="OrthoDB" id="9777714at2"/>
<dbReference type="InterPro" id="IPR036097">
    <property type="entry name" value="HisK_dim/P_sf"/>
</dbReference>
<dbReference type="Gene3D" id="3.30.450.20">
    <property type="entry name" value="PAS domain"/>
    <property type="match status" value="2"/>
</dbReference>
<evidence type="ECO:0000256" key="12">
    <source>
        <dbReference type="ARBA" id="ARBA00023012"/>
    </source>
</evidence>
<dbReference type="InterPro" id="IPR005467">
    <property type="entry name" value="His_kinase_dom"/>
</dbReference>
<evidence type="ECO:0000256" key="10">
    <source>
        <dbReference type="ARBA" id="ARBA00022840"/>
    </source>
</evidence>
<keyword evidence="6" id="KW-0808">Transferase</keyword>
<dbReference type="EMBL" id="CP003360">
    <property type="protein sequence ID" value="AFM26980.1"/>
    <property type="molecule type" value="Genomic_DNA"/>
</dbReference>